<proteinExistence type="predicted"/>
<dbReference type="AlphaFoldDB" id="A0A4R2RFC0"/>
<gene>
    <name evidence="1" type="ORF">EDD57_1697</name>
</gene>
<evidence type="ECO:0000313" key="1">
    <source>
        <dbReference type="EMBL" id="TCP60767.1"/>
    </source>
</evidence>
<protein>
    <submittedName>
        <fullName evidence="1">Uncharacterized protein</fullName>
    </submittedName>
</protein>
<evidence type="ECO:0000313" key="2">
    <source>
        <dbReference type="Proteomes" id="UP000294746"/>
    </source>
</evidence>
<reference evidence="1 2" key="1">
    <citation type="submission" date="2019-03" db="EMBL/GenBank/DDBJ databases">
        <title>Genomic Encyclopedia of Type Strains, Phase IV (KMG-IV): sequencing the most valuable type-strain genomes for metagenomic binning, comparative biology and taxonomic classification.</title>
        <authorList>
            <person name="Goeker M."/>
        </authorList>
    </citation>
    <scope>NUCLEOTIDE SEQUENCE [LARGE SCALE GENOMIC DNA]</scope>
    <source>
        <strain evidence="1 2">DSM 46831</strain>
    </source>
</reference>
<organism evidence="1 2">
    <name type="scientific">Baia soyae</name>
    <dbReference type="NCBI Taxonomy" id="1544746"/>
    <lineage>
        <taxon>Bacteria</taxon>
        <taxon>Bacillati</taxon>
        <taxon>Bacillota</taxon>
        <taxon>Bacilli</taxon>
        <taxon>Bacillales</taxon>
        <taxon>Thermoactinomycetaceae</taxon>
        <taxon>Baia</taxon>
    </lineage>
</organism>
<accession>A0A4R2RFC0</accession>
<name>A0A4R2RFC0_9BACL</name>
<dbReference type="EMBL" id="SLXV01000069">
    <property type="protein sequence ID" value="TCP60767.1"/>
    <property type="molecule type" value="Genomic_DNA"/>
</dbReference>
<keyword evidence="2" id="KW-1185">Reference proteome</keyword>
<dbReference type="Proteomes" id="UP000294746">
    <property type="component" value="Unassembled WGS sequence"/>
</dbReference>
<comment type="caution">
    <text evidence="1">The sequence shown here is derived from an EMBL/GenBank/DDBJ whole genome shotgun (WGS) entry which is preliminary data.</text>
</comment>
<sequence>MGMAADFITKFQIAPSIILLFLHNQSIIRMQNPTFSFSQKISPLDNMGTERVSFLLYHHC</sequence>